<organism evidence="6 7">
    <name type="scientific">Alkalithermobacter paradoxus</name>
    <dbReference type="NCBI Taxonomy" id="29349"/>
    <lineage>
        <taxon>Bacteria</taxon>
        <taxon>Bacillati</taxon>
        <taxon>Bacillota</taxon>
        <taxon>Clostridia</taxon>
        <taxon>Peptostreptococcales</taxon>
        <taxon>Tepidibacteraceae</taxon>
        <taxon>Alkalithermobacter</taxon>
    </lineage>
</organism>
<evidence type="ECO:0000256" key="2">
    <source>
        <dbReference type="ARBA" id="ARBA00022448"/>
    </source>
</evidence>
<dbReference type="PROSITE" id="PS51257">
    <property type="entry name" value="PROKAR_LIPOPROTEIN"/>
    <property type="match status" value="1"/>
</dbReference>
<dbReference type="SUPFAM" id="SSF53850">
    <property type="entry name" value="Periplasmic binding protein-like II"/>
    <property type="match status" value="1"/>
</dbReference>
<reference evidence="6 7" key="1">
    <citation type="submission" date="2017-03" db="EMBL/GenBank/DDBJ databases">
        <title>Genome sequence of Clostridium thermoalcaliphilum DSM 7309.</title>
        <authorList>
            <person name="Poehlein A."/>
            <person name="Daniel R."/>
        </authorList>
    </citation>
    <scope>NUCLEOTIDE SEQUENCE [LARGE SCALE GENOMIC DNA]</scope>
    <source>
        <strain evidence="6 7">DSM 7309</strain>
    </source>
</reference>
<keyword evidence="4 5" id="KW-0732">Signal</keyword>
<dbReference type="Pfam" id="PF13416">
    <property type="entry name" value="SBP_bac_8"/>
    <property type="match status" value="1"/>
</dbReference>
<sequence>MKKLKKLSILLSMLLVFVGVLSGCSKNEEVNLEELEKETSNEIKGEIVFWHGWSGAEEETLKEAIAKFEDKYPEAKVTAVPVVFEQLQDKLKASMQAGESPDLFLGPNDWVGVFATLNQIEPLDTYLADVKNDYIPSGLEAGTFNGRLYALPESIESPVLIYNADLIKEAPKTTEELIKLAVENTNEAEGKYGFVMDISNFYFNKGFLAGYGATIFADENASIGFENEATVNFLNFLNTLRNEKKVMPKEVDYNVMMTLFTEGKAAMIINGPWSFGDIDKSGINWRAANYPVISETNKEAQPFMGGKMLFLPKGAKNKEGSVEFMKFITSPEISKLFADKAGHVPANKNVDLGDNWKIKAIQEQVKFATPIPSIPEMAQVWDPAKVMVDEVLSGKSKPEAAVENARNTMIDKIKEMRGK</sequence>
<keyword evidence="7" id="KW-1185">Reference proteome</keyword>
<accession>A0A1V4I4Z4</accession>
<keyword evidence="5" id="KW-0472">Membrane</keyword>
<dbReference type="AlphaFoldDB" id="A0A1V4I4Z4"/>
<proteinExistence type="inferred from homology"/>
<dbReference type="Proteomes" id="UP000190140">
    <property type="component" value="Unassembled WGS sequence"/>
</dbReference>
<comment type="caution">
    <text evidence="6">The sequence shown here is derived from an EMBL/GenBank/DDBJ whole genome shotgun (WGS) entry which is preliminary data.</text>
</comment>
<gene>
    <name evidence="6" type="primary">malX_2</name>
    <name evidence="6" type="ORF">CLOTH_16980</name>
</gene>
<dbReference type="GO" id="GO:0015768">
    <property type="term" value="P:maltose transport"/>
    <property type="evidence" value="ECO:0007669"/>
    <property type="project" value="TreeGrafter"/>
</dbReference>
<comment type="subcellular location">
    <subcellularLocation>
        <location evidence="5">Cell membrane</location>
        <topology evidence="5">Lipid-anchor</topology>
    </subcellularLocation>
</comment>
<dbReference type="CDD" id="cd13586">
    <property type="entry name" value="PBP2_Maltose_binding_like"/>
    <property type="match status" value="1"/>
</dbReference>
<evidence type="ECO:0000313" key="6">
    <source>
        <dbReference type="EMBL" id="OPJ55033.1"/>
    </source>
</evidence>
<dbReference type="GO" id="GO:1901982">
    <property type="term" value="F:maltose binding"/>
    <property type="evidence" value="ECO:0007669"/>
    <property type="project" value="TreeGrafter"/>
</dbReference>
<evidence type="ECO:0000256" key="4">
    <source>
        <dbReference type="ARBA" id="ARBA00022729"/>
    </source>
</evidence>
<keyword evidence="3 5" id="KW-0762">Sugar transport</keyword>
<keyword evidence="2 5" id="KW-0813">Transport</keyword>
<name>A0A1V4I4Z4_9FIRM</name>
<dbReference type="OrthoDB" id="9766758at2"/>
<dbReference type="STRING" id="29349.CLOTH_16980"/>
<evidence type="ECO:0000256" key="5">
    <source>
        <dbReference type="RuleBase" id="RU365005"/>
    </source>
</evidence>
<protein>
    <recommendedName>
        <fullName evidence="5">Maltodextrin-binding protein</fullName>
    </recommendedName>
</protein>
<dbReference type="GO" id="GO:0055052">
    <property type="term" value="C:ATP-binding cassette (ABC) transporter complex, substrate-binding subunit-containing"/>
    <property type="evidence" value="ECO:0007669"/>
    <property type="project" value="TreeGrafter"/>
</dbReference>
<dbReference type="InterPro" id="IPR006060">
    <property type="entry name" value="Maltose/Cyclodextrin-bd"/>
</dbReference>
<dbReference type="EMBL" id="MZGW01000008">
    <property type="protein sequence ID" value="OPJ55033.1"/>
    <property type="molecule type" value="Genomic_DNA"/>
</dbReference>
<dbReference type="PRINTS" id="PR00181">
    <property type="entry name" value="MALTOSEBP"/>
</dbReference>
<dbReference type="Gene3D" id="3.40.190.10">
    <property type="entry name" value="Periplasmic binding protein-like II"/>
    <property type="match status" value="2"/>
</dbReference>
<evidence type="ECO:0000256" key="1">
    <source>
        <dbReference type="ARBA" id="ARBA00008520"/>
    </source>
</evidence>
<evidence type="ECO:0000313" key="7">
    <source>
        <dbReference type="Proteomes" id="UP000190140"/>
    </source>
</evidence>
<dbReference type="PANTHER" id="PTHR30061:SF50">
    <property type="entry name" value="MALTOSE_MALTODEXTRIN-BINDING PERIPLASMIC PROTEIN"/>
    <property type="match status" value="1"/>
</dbReference>
<keyword evidence="5" id="KW-1003">Cell membrane</keyword>
<feature type="chain" id="PRO_5039760795" description="Maltodextrin-binding protein" evidence="5">
    <location>
        <begin position="23"/>
        <end position="419"/>
    </location>
</feature>
<dbReference type="RefSeq" id="WP_079413068.1">
    <property type="nucleotide sequence ID" value="NZ_MZGW01000008.1"/>
</dbReference>
<dbReference type="GO" id="GO:0042956">
    <property type="term" value="P:maltodextrin transmembrane transport"/>
    <property type="evidence" value="ECO:0007669"/>
    <property type="project" value="TreeGrafter"/>
</dbReference>
<keyword evidence="5" id="KW-0449">Lipoprotein</keyword>
<dbReference type="PANTHER" id="PTHR30061">
    <property type="entry name" value="MALTOSE-BINDING PERIPLASMIC PROTEIN"/>
    <property type="match status" value="1"/>
</dbReference>
<feature type="signal peptide" evidence="5">
    <location>
        <begin position="1"/>
        <end position="22"/>
    </location>
</feature>
<evidence type="ECO:0000256" key="3">
    <source>
        <dbReference type="ARBA" id="ARBA00022597"/>
    </source>
</evidence>
<comment type="similarity">
    <text evidence="1 5">Belongs to the bacterial solute-binding protein 1 family.</text>
</comment>
<dbReference type="InterPro" id="IPR006059">
    <property type="entry name" value="SBP"/>
</dbReference>
<dbReference type="GO" id="GO:0015144">
    <property type="term" value="F:carbohydrate transmembrane transporter activity"/>
    <property type="evidence" value="ECO:0007669"/>
    <property type="project" value="InterPro"/>
</dbReference>